<accession>A0A7G9Z172</accession>
<protein>
    <submittedName>
        <fullName evidence="3">Trans-aconitate 2-methyltransferase</fullName>
        <ecNumber evidence="3">2.1.1.144</ecNumber>
    </submittedName>
</protein>
<dbReference type="Pfam" id="PF13649">
    <property type="entry name" value="Methyltransf_25"/>
    <property type="match status" value="1"/>
</dbReference>
<dbReference type="CDD" id="cd02440">
    <property type="entry name" value="AdoMet_MTases"/>
    <property type="match status" value="1"/>
</dbReference>
<proteinExistence type="predicted"/>
<reference evidence="3" key="1">
    <citation type="submission" date="2020-06" db="EMBL/GenBank/DDBJ databases">
        <title>Unique genomic features of the anaerobic methanotrophic archaea.</title>
        <authorList>
            <person name="Chadwick G.L."/>
            <person name="Skennerton C.T."/>
            <person name="Laso-Perez R."/>
            <person name="Leu A.O."/>
            <person name="Speth D.R."/>
            <person name="Yu H."/>
            <person name="Morgan-Lang C."/>
            <person name="Hatzenpichler R."/>
            <person name="Goudeau D."/>
            <person name="Malmstrom R."/>
            <person name="Brazelton W.J."/>
            <person name="Woyke T."/>
            <person name="Hallam S.J."/>
            <person name="Tyson G.W."/>
            <person name="Wegener G."/>
            <person name="Boetius A."/>
            <person name="Orphan V."/>
        </authorList>
    </citation>
    <scope>NUCLEOTIDE SEQUENCE</scope>
</reference>
<sequence length="245" mass="27650">MNIYNPIDLLFGGMEKLGPGGNVHTLHLLRLLPKQQFRVIVDAGCGVGRQTMVLAKELGTLVHAVDSHEAFLNDLTQRAKEARIEHLVQTHCMDMKDIPDVFQHIDLLWSEGAAYNIGFSNALTIWASAINPDGFAVVSELSWLREQVPNAVREFFQSGYPDMQSIQQNLAVAENAGYRVLTTYTLPKEAWVEGYYDVLEPRAKALIDHPDSSVRDFAVETVKEIEIFRCSEDSYGYVFYVLQRT</sequence>
<dbReference type="InterPro" id="IPR041698">
    <property type="entry name" value="Methyltransf_25"/>
</dbReference>
<dbReference type="SUPFAM" id="SSF53335">
    <property type="entry name" value="S-adenosyl-L-methionine-dependent methyltransferases"/>
    <property type="match status" value="1"/>
</dbReference>
<organism evidence="3">
    <name type="scientific">Candidatus Methanophagaceae archaeon ANME-1 ERB6</name>
    <dbReference type="NCBI Taxonomy" id="2759912"/>
    <lineage>
        <taxon>Archaea</taxon>
        <taxon>Methanobacteriati</taxon>
        <taxon>Methanobacteriota</taxon>
        <taxon>Stenosarchaea group</taxon>
        <taxon>Methanomicrobia</taxon>
        <taxon>Candidatus Methanophagales</taxon>
        <taxon>Candidatus Methanophagaceae</taxon>
    </lineage>
</organism>
<keyword evidence="3" id="KW-0808">Transferase</keyword>
<dbReference type="Gene3D" id="3.40.50.150">
    <property type="entry name" value="Vaccinia Virus protein VP39"/>
    <property type="match status" value="1"/>
</dbReference>
<dbReference type="EC" id="2.1.1.144" evidence="3"/>
<evidence type="ECO:0000259" key="1">
    <source>
        <dbReference type="Pfam" id="PF13649"/>
    </source>
</evidence>
<evidence type="ECO:0000313" key="2">
    <source>
        <dbReference type="EMBL" id="QNO53827.1"/>
    </source>
</evidence>
<dbReference type="GO" id="GO:0032259">
    <property type="term" value="P:methylation"/>
    <property type="evidence" value="ECO:0007669"/>
    <property type="project" value="UniProtKB-KW"/>
</dbReference>
<gene>
    <name evidence="3" type="primary">tam</name>
    <name evidence="2" type="ORF">ALDDBJOO_00003</name>
    <name evidence="3" type="ORF">OHMBFCMF_00025</name>
</gene>
<dbReference type="EMBL" id="MT631553">
    <property type="protein sequence ID" value="QNO53827.1"/>
    <property type="molecule type" value="Genomic_DNA"/>
</dbReference>
<dbReference type="GO" id="GO:0030798">
    <property type="term" value="F:trans-aconitate 2-methyltransferase activity"/>
    <property type="evidence" value="ECO:0007669"/>
    <property type="project" value="UniProtKB-EC"/>
</dbReference>
<dbReference type="InterPro" id="IPR029063">
    <property type="entry name" value="SAM-dependent_MTases_sf"/>
</dbReference>
<dbReference type="EMBL" id="MT631557">
    <property type="protein sequence ID" value="QNO54006.1"/>
    <property type="molecule type" value="Genomic_DNA"/>
</dbReference>
<evidence type="ECO:0000313" key="3">
    <source>
        <dbReference type="EMBL" id="QNO54006.1"/>
    </source>
</evidence>
<dbReference type="AlphaFoldDB" id="A0A7G9Z172"/>
<feature type="domain" description="Methyltransferase" evidence="1">
    <location>
        <begin position="40"/>
        <end position="134"/>
    </location>
</feature>
<keyword evidence="3" id="KW-0489">Methyltransferase</keyword>
<name>A0A7G9Z172_9EURY</name>